<dbReference type="PANTHER" id="PTHR10559">
    <property type="entry name" value="TRANSCOBALAMIN-1/GASTRIC INTRINSIC FACTOR"/>
    <property type="match status" value="1"/>
</dbReference>
<gene>
    <name evidence="5" type="ORF">X975_03436</name>
</gene>
<keyword evidence="6" id="KW-1185">Reference proteome</keyword>
<feature type="binding site" evidence="4">
    <location>
        <position position="29"/>
    </location>
    <ligand>
        <name>cyanocob(III)alamin</name>
        <dbReference type="ChEBI" id="CHEBI:17439"/>
    </ligand>
</feature>
<dbReference type="Gene3D" id="1.50.10.20">
    <property type="match status" value="1"/>
</dbReference>
<dbReference type="PANTHER" id="PTHR10559:SF18">
    <property type="entry name" value="TRANSCOBALAMIN II"/>
    <property type="match status" value="1"/>
</dbReference>
<evidence type="ECO:0000256" key="1">
    <source>
        <dbReference type="ARBA" id="ARBA00004613"/>
    </source>
</evidence>
<keyword evidence="3" id="KW-0732">Signal</keyword>
<keyword evidence="4" id="KW-0170">Cobalt</keyword>
<accession>A0A087TKY9</accession>
<dbReference type="AlphaFoldDB" id="A0A087TKY9"/>
<organism evidence="5 6">
    <name type="scientific">Stegodyphus mimosarum</name>
    <name type="common">African social velvet spider</name>
    <dbReference type="NCBI Taxonomy" id="407821"/>
    <lineage>
        <taxon>Eukaryota</taxon>
        <taxon>Metazoa</taxon>
        <taxon>Ecdysozoa</taxon>
        <taxon>Arthropoda</taxon>
        <taxon>Chelicerata</taxon>
        <taxon>Arachnida</taxon>
        <taxon>Araneae</taxon>
        <taxon>Araneomorphae</taxon>
        <taxon>Entelegynae</taxon>
        <taxon>Eresoidea</taxon>
        <taxon>Eresidae</taxon>
        <taxon>Stegodyphus</taxon>
    </lineage>
</organism>
<dbReference type="GO" id="GO:0031419">
    <property type="term" value="F:cobalamin binding"/>
    <property type="evidence" value="ECO:0007669"/>
    <property type="project" value="InterPro"/>
</dbReference>
<dbReference type="GO" id="GO:0015889">
    <property type="term" value="P:cobalamin transport"/>
    <property type="evidence" value="ECO:0007669"/>
    <property type="project" value="InterPro"/>
</dbReference>
<dbReference type="InterPro" id="IPR008930">
    <property type="entry name" value="Terpenoid_cyclase/PrenylTrfase"/>
</dbReference>
<comment type="subcellular location">
    <subcellularLocation>
        <location evidence="1">Secreted</location>
    </subcellularLocation>
</comment>
<dbReference type="SUPFAM" id="SSF48239">
    <property type="entry name" value="Terpenoid cyclases/Protein prenyltransferases"/>
    <property type="match status" value="1"/>
</dbReference>
<dbReference type="GO" id="GO:0005615">
    <property type="term" value="C:extracellular space"/>
    <property type="evidence" value="ECO:0007669"/>
    <property type="project" value="TreeGrafter"/>
</dbReference>
<dbReference type="OrthoDB" id="6343110at2759"/>
<dbReference type="InterPro" id="IPR051588">
    <property type="entry name" value="Cobalamin_Transport"/>
</dbReference>
<name>A0A087TKY9_STEMI</name>
<dbReference type="CDD" id="cd00688">
    <property type="entry name" value="ISOPREN_C2_like"/>
    <property type="match status" value="1"/>
</dbReference>
<evidence type="ECO:0000256" key="4">
    <source>
        <dbReference type="PIRSR" id="PIRSR602157-1"/>
    </source>
</evidence>
<dbReference type="Pfam" id="PF01122">
    <property type="entry name" value="Cobalamin_bind"/>
    <property type="match status" value="1"/>
</dbReference>
<sequence length="137" mass="15083">MDQELSIDTIGILRRMIRPSEPFDEEAKDTQSLAATALACYSHQHALTQLNGNPLDADVREAVSQLLQRQNSDGSFGSIYSTALAAQALMSFNNSGDWDHKRTLTFLADRQQPDGSFGNLLATYFILPVLSGRSLVH</sequence>
<evidence type="ECO:0000256" key="3">
    <source>
        <dbReference type="ARBA" id="ARBA00022729"/>
    </source>
</evidence>
<evidence type="ECO:0000313" key="5">
    <source>
        <dbReference type="EMBL" id="KFM65778.1"/>
    </source>
</evidence>
<evidence type="ECO:0000256" key="2">
    <source>
        <dbReference type="ARBA" id="ARBA00022525"/>
    </source>
</evidence>
<protein>
    <submittedName>
        <fullName evidence="5">Transcobalamin-2</fullName>
    </submittedName>
</protein>
<proteinExistence type="predicted"/>
<dbReference type="Proteomes" id="UP000054359">
    <property type="component" value="Unassembled WGS sequence"/>
</dbReference>
<dbReference type="InterPro" id="IPR002157">
    <property type="entry name" value="Cbl-bd_prot"/>
</dbReference>
<reference evidence="5 6" key="1">
    <citation type="submission" date="2013-11" db="EMBL/GenBank/DDBJ databases">
        <title>Genome sequencing of Stegodyphus mimosarum.</title>
        <authorList>
            <person name="Bechsgaard J."/>
        </authorList>
    </citation>
    <scope>NUCLEOTIDE SEQUENCE [LARGE SCALE GENOMIC DNA]</scope>
</reference>
<evidence type="ECO:0000313" key="6">
    <source>
        <dbReference type="Proteomes" id="UP000054359"/>
    </source>
</evidence>
<feature type="non-terminal residue" evidence="5">
    <location>
        <position position="137"/>
    </location>
</feature>
<dbReference type="EMBL" id="KK115697">
    <property type="protein sequence ID" value="KFM65778.1"/>
    <property type="molecule type" value="Genomic_DNA"/>
</dbReference>
<keyword evidence="2" id="KW-0964">Secreted</keyword>